<evidence type="ECO:0000256" key="9">
    <source>
        <dbReference type="HAMAP-Rule" id="MF_01471"/>
    </source>
</evidence>
<comment type="subunit">
    <text evidence="9">Homodimer, forms a heterotetramer with a Cas1 homodimer.</text>
</comment>
<keyword evidence="3 9" id="KW-0540">Nuclease</keyword>
<accession>A0A1X4XVE8</accession>
<dbReference type="Pfam" id="PF09827">
    <property type="entry name" value="CRISPR_Cas2"/>
    <property type="match status" value="1"/>
</dbReference>
<name>A0A1X4XVE8_9BACT</name>
<keyword evidence="7 9" id="KW-0460">Magnesium</keyword>
<evidence type="ECO:0000313" key="10">
    <source>
        <dbReference type="EMBL" id="OSS41507.1"/>
    </source>
</evidence>
<comment type="cofactor">
    <cofactor evidence="1 9">
        <name>Mg(2+)</name>
        <dbReference type="ChEBI" id="CHEBI:18420"/>
    </cofactor>
</comment>
<dbReference type="InterPro" id="IPR019199">
    <property type="entry name" value="Virulence_VapD/CRISPR_Cas2"/>
</dbReference>
<evidence type="ECO:0000256" key="4">
    <source>
        <dbReference type="ARBA" id="ARBA00022723"/>
    </source>
</evidence>
<dbReference type="GO" id="GO:0016787">
    <property type="term" value="F:hydrolase activity"/>
    <property type="evidence" value="ECO:0007669"/>
    <property type="project" value="UniProtKB-KW"/>
</dbReference>
<evidence type="ECO:0000256" key="2">
    <source>
        <dbReference type="ARBA" id="ARBA00009959"/>
    </source>
</evidence>
<dbReference type="EMBL" id="MDSU01000018">
    <property type="protein sequence ID" value="OSS41507.1"/>
    <property type="molecule type" value="Genomic_DNA"/>
</dbReference>
<evidence type="ECO:0000256" key="5">
    <source>
        <dbReference type="ARBA" id="ARBA00022759"/>
    </source>
</evidence>
<keyword evidence="8 9" id="KW-0051">Antiviral defense</keyword>
<dbReference type="PANTHER" id="PTHR34405">
    <property type="entry name" value="CRISPR-ASSOCIATED ENDORIBONUCLEASE CAS2"/>
    <property type="match status" value="1"/>
</dbReference>
<dbReference type="EC" id="3.1.-.-" evidence="9"/>
<dbReference type="AlphaFoldDB" id="A0A1X4XVE8"/>
<dbReference type="GO" id="GO:0046872">
    <property type="term" value="F:metal ion binding"/>
    <property type="evidence" value="ECO:0007669"/>
    <property type="project" value="UniProtKB-UniRule"/>
</dbReference>
<reference evidence="10 11" key="1">
    <citation type="journal article" date="2017" name="Front. Microbiol.">
        <title>Genome Sequence of Desulfurella amilsii Strain TR1 and Comparative Genomics of Desulfurellaceae Family.</title>
        <authorList>
            <person name="Florentino A.P."/>
            <person name="Stams A.J."/>
            <person name="Sanchez-Andrea I."/>
        </authorList>
    </citation>
    <scope>NUCLEOTIDE SEQUENCE [LARGE SCALE GENOMIC DNA]</scope>
    <source>
        <strain evidence="10 11">TR1</strain>
    </source>
</reference>
<organism evidence="10 11">
    <name type="scientific">Desulfurella amilsii</name>
    <dbReference type="NCBI Taxonomy" id="1562698"/>
    <lineage>
        <taxon>Bacteria</taxon>
        <taxon>Pseudomonadati</taxon>
        <taxon>Campylobacterota</taxon>
        <taxon>Desulfurellia</taxon>
        <taxon>Desulfurellales</taxon>
        <taxon>Desulfurellaceae</taxon>
        <taxon>Desulfurella</taxon>
    </lineage>
</organism>
<proteinExistence type="inferred from homology"/>
<dbReference type="NCBIfam" id="TIGR01573">
    <property type="entry name" value="cas2"/>
    <property type="match status" value="1"/>
</dbReference>
<feature type="binding site" evidence="9">
    <location>
        <position position="8"/>
    </location>
    <ligand>
        <name>Mg(2+)</name>
        <dbReference type="ChEBI" id="CHEBI:18420"/>
        <note>catalytic</note>
    </ligand>
</feature>
<dbReference type="STRING" id="1562698.DESAMIL20_1060"/>
<evidence type="ECO:0000256" key="8">
    <source>
        <dbReference type="ARBA" id="ARBA00023118"/>
    </source>
</evidence>
<evidence type="ECO:0000256" key="3">
    <source>
        <dbReference type="ARBA" id="ARBA00022722"/>
    </source>
</evidence>
<evidence type="ECO:0000256" key="6">
    <source>
        <dbReference type="ARBA" id="ARBA00022801"/>
    </source>
</evidence>
<dbReference type="CDD" id="cd09725">
    <property type="entry name" value="Cas2_I_II_III"/>
    <property type="match status" value="1"/>
</dbReference>
<dbReference type="OrthoDB" id="9798176at2"/>
<gene>
    <name evidence="9" type="primary">cas2</name>
    <name evidence="10" type="ORF">DESAMIL20_1060</name>
</gene>
<dbReference type="GO" id="GO:0004521">
    <property type="term" value="F:RNA endonuclease activity"/>
    <property type="evidence" value="ECO:0007669"/>
    <property type="project" value="InterPro"/>
</dbReference>
<keyword evidence="4 9" id="KW-0479">Metal-binding</keyword>
<dbReference type="GO" id="GO:0043571">
    <property type="term" value="P:maintenance of CRISPR repeat elements"/>
    <property type="evidence" value="ECO:0007669"/>
    <property type="project" value="UniProtKB-UniRule"/>
</dbReference>
<comment type="similarity">
    <text evidence="2 9">Belongs to the CRISPR-associated endoribonuclease Cas2 protein family.</text>
</comment>
<keyword evidence="11" id="KW-1185">Reference proteome</keyword>
<evidence type="ECO:0000313" key="11">
    <source>
        <dbReference type="Proteomes" id="UP000194141"/>
    </source>
</evidence>
<dbReference type="SUPFAM" id="SSF143430">
    <property type="entry name" value="TTP0101/SSO1404-like"/>
    <property type="match status" value="1"/>
</dbReference>
<dbReference type="RefSeq" id="WP_086033762.1">
    <property type="nucleotide sequence ID" value="NZ_MDSU01000018.1"/>
</dbReference>
<sequence length="93" mass="11060">MYIIAVYDICTIDSAGQTRLVKTMKTFRKYLHHTQKSVFEGELSESKFKSLIIEVKKNINDKEDYLIFYRIDNKNNCKRECFGKDNERINTII</sequence>
<dbReference type="Gene3D" id="3.30.70.240">
    <property type="match status" value="1"/>
</dbReference>
<keyword evidence="5 9" id="KW-0255">Endonuclease</keyword>
<dbReference type="HAMAP" id="MF_01471">
    <property type="entry name" value="Cas2"/>
    <property type="match status" value="1"/>
</dbReference>
<comment type="caution">
    <text evidence="10">The sequence shown here is derived from an EMBL/GenBank/DDBJ whole genome shotgun (WGS) entry which is preliminary data.</text>
</comment>
<comment type="function">
    <text evidence="9">CRISPR (clustered regularly interspaced short palindromic repeat), is an adaptive immune system that provides protection against mobile genetic elements (viruses, transposable elements and conjugative plasmids). CRISPR clusters contain sequences complementary to antecedent mobile elements and target invading nucleic acids. CRISPR clusters are transcribed and processed into CRISPR RNA (crRNA). Functions as a ssRNA-specific endoribonuclease. Involved in the integration of spacer DNA into the CRISPR cassette.</text>
</comment>
<protein>
    <recommendedName>
        <fullName evidence="9">CRISPR-associated endoribonuclease Cas2</fullName>
        <ecNumber evidence="9">3.1.-.-</ecNumber>
    </recommendedName>
</protein>
<dbReference type="InterPro" id="IPR021127">
    <property type="entry name" value="CRISPR_associated_Cas2"/>
</dbReference>
<evidence type="ECO:0000256" key="1">
    <source>
        <dbReference type="ARBA" id="ARBA00001946"/>
    </source>
</evidence>
<dbReference type="GO" id="GO:0051607">
    <property type="term" value="P:defense response to virus"/>
    <property type="evidence" value="ECO:0007669"/>
    <property type="project" value="UniProtKB-UniRule"/>
</dbReference>
<evidence type="ECO:0000256" key="7">
    <source>
        <dbReference type="ARBA" id="ARBA00022842"/>
    </source>
</evidence>
<dbReference type="PANTHER" id="PTHR34405:SF1">
    <property type="entry name" value="CRISPR-ASSOCIATED ENDORIBONUCLEASE CAS2"/>
    <property type="match status" value="1"/>
</dbReference>
<dbReference type="Proteomes" id="UP000194141">
    <property type="component" value="Unassembled WGS sequence"/>
</dbReference>
<keyword evidence="6 9" id="KW-0378">Hydrolase</keyword>